<evidence type="ECO:0000256" key="1">
    <source>
        <dbReference type="ARBA" id="ARBA00004123"/>
    </source>
</evidence>
<dbReference type="InterPro" id="IPR003196">
    <property type="entry name" value="TFIIF_beta"/>
</dbReference>
<evidence type="ECO:0000256" key="4">
    <source>
        <dbReference type="ARBA" id="ARBA00023015"/>
    </source>
</evidence>
<dbReference type="InterPro" id="IPR036388">
    <property type="entry name" value="WH-like_DNA-bd_sf"/>
</dbReference>
<dbReference type="Proteomes" id="UP000193944">
    <property type="component" value="Unassembled WGS sequence"/>
</dbReference>
<evidence type="ECO:0000256" key="9">
    <source>
        <dbReference type="ARBA" id="ARBA00081863"/>
    </source>
</evidence>
<evidence type="ECO:0000256" key="8">
    <source>
        <dbReference type="ARBA" id="ARBA00081473"/>
    </source>
</evidence>
<protein>
    <recommendedName>
        <fullName evidence="3">Transcription initiation factor IIF subunit beta</fullName>
    </recommendedName>
    <alternativeName>
        <fullName evidence="9">TFIIF medium subunit</fullName>
    </alternativeName>
    <alternativeName>
        <fullName evidence="8">TFIIF-beta</fullName>
    </alternativeName>
</protein>
<comment type="caution">
    <text evidence="13">The sequence shown here is derived from an EMBL/GenBank/DDBJ whole genome shotgun (WGS) entry which is preliminary data.</text>
</comment>
<dbReference type="Gene3D" id="1.10.10.10">
    <property type="entry name" value="Winged helix-like DNA-binding domain superfamily/Winged helix DNA-binding domain"/>
    <property type="match status" value="1"/>
</dbReference>
<name>A0A1Y1XG94_9FUNG</name>
<reference evidence="13 14" key="2">
    <citation type="submission" date="2016-08" db="EMBL/GenBank/DDBJ databases">
        <title>Pervasive Adenine N6-methylation of Active Genes in Fungi.</title>
        <authorList>
            <consortium name="DOE Joint Genome Institute"/>
            <person name="Mondo S.J."/>
            <person name="Dannebaum R.O."/>
            <person name="Kuo R.C."/>
            <person name="Labutti K."/>
            <person name="Haridas S."/>
            <person name="Kuo A."/>
            <person name="Salamov A."/>
            <person name="Ahrendt S.R."/>
            <person name="Lipzen A."/>
            <person name="Sullivan W."/>
            <person name="Andreopoulos W.B."/>
            <person name="Clum A."/>
            <person name="Lindquist E."/>
            <person name="Daum C."/>
            <person name="Ramamoorthy G.K."/>
            <person name="Gryganskyi A."/>
            <person name="Culley D."/>
            <person name="Magnuson J.K."/>
            <person name="James T.Y."/>
            <person name="O'Malley M.A."/>
            <person name="Stajich J.E."/>
            <person name="Spatafora J.W."/>
            <person name="Visel A."/>
            <person name="Grigoriev I.V."/>
        </authorList>
    </citation>
    <scope>NUCLEOTIDE SEQUENCE [LARGE SCALE GENOMIC DNA]</scope>
    <source>
        <strain evidence="13 14">S4</strain>
    </source>
</reference>
<dbReference type="PANTHER" id="PTHR10445">
    <property type="entry name" value="GENERAL TRANSCRIPTION FACTOR IIF SUBUNIT 2"/>
    <property type="match status" value="1"/>
</dbReference>
<organism evidence="13 14">
    <name type="scientific">Anaeromyces robustus</name>
    <dbReference type="NCBI Taxonomy" id="1754192"/>
    <lineage>
        <taxon>Eukaryota</taxon>
        <taxon>Fungi</taxon>
        <taxon>Fungi incertae sedis</taxon>
        <taxon>Chytridiomycota</taxon>
        <taxon>Chytridiomycota incertae sedis</taxon>
        <taxon>Neocallimastigomycetes</taxon>
        <taxon>Neocallimastigales</taxon>
        <taxon>Neocallimastigaceae</taxon>
        <taxon>Anaeromyces</taxon>
    </lineage>
</organism>
<feature type="compositionally biased region" description="Basic and acidic residues" evidence="10">
    <location>
        <begin position="279"/>
        <end position="288"/>
    </location>
</feature>
<dbReference type="GO" id="GO:0003677">
    <property type="term" value="F:DNA binding"/>
    <property type="evidence" value="ECO:0007669"/>
    <property type="project" value="UniProtKB-KW"/>
</dbReference>
<dbReference type="CDD" id="cd07980">
    <property type="entry name" value="TFIIF_beta"/>
    <property type="match status" value="1"/>
</dbReference>
<keyword evidence="5" id="KW-0238">DNA-binding</keyword>
<dbReference type="Pfam" id="PF17683">
    <property type="entry name" value="TFIIF_beta_N"/>
    <property type="match status" value="1"/>
</dbReference>
<keyword evidence="14" id="KW-1185">Reference proteome</keyword>
<dbReference type="SUPFAM" id="SSF46785">
    <property type="entry name" value="Winged helix' DNA-binding domain"/>
    <property type="match status" value="1"/>
</dbReference>
<keyword evidence="13" id="KW-0648">Protein biosynthesis</keyword>
<keyword evidence="13" id="KW-0396">Initiation factor</keyword>
<evidence type="ECO:0000256" key="7">
    <source>
        <dbReference type="ARBA" id="ARBA00023242"/>
    </source>
</evidence>
<keyword evidence="4" id="KW-0805">Transcription regulation</keyword>
<comment type="subcellular location">
    <subcellularLocation>
        <location evidence="1">Nucleus</location>
    </subcellularLocation>
</comment>
<dbReference type="FunFam" id="1.10.10.10:FF:000035">
    <property type="entry name" value="General transcription factor IIF subunit 2"/>
    <property type="match status" value="1"/>
</dbReference>
<keyword evidence="7" id="KW-0539">Nucleus</keyword>
<dbReference type="InterPro" id="IPR011039">
    <property type="entry name" value="TFIIF_interaction"/>
</dbReference>
<dbReference type="AlphaFoldDB" id="A0A1Y1XG94"/>
<dbReference type="PANTHER" id="PTHR10445:SF0">
    <property type="entry name" value="GENERAL TRANSCRIPTION FACTOR IIF SUBUNIT 2"/>
    <property type="match status" value="1"/>
</dbReference>
<dbReference type="InterPro" id="IPR036390">
    <property type="entry name" value="WH_DNA-bd_sf"/>
</dbReference>
<evidence type="ECO:0000313" key="13">
    <source>
        <dbReference type="EMBL" id="ORX84747.1"/>
    </source>
</evidence>
<dbReference type="InterPro" id="IPR040450">
    <property type="entry name" value="TFIIF_beta_HTH"/>
</dbReference>
<evidence type="ECO:0000256" key="5">
    <source>
        <dbReference type="ARBA" id="ARBA00023125"/>
    </source>
</evidence>
<evidence type="ECO:0000259" key="12">
    <source>
        <dbReference type="Pfam" id="PF17683"/>
    </source>
</evidence>
<feature type="domain" description="TFIIF beta subunit HTH" evidence="11">
    <location>
        <begin position="200"/>
        <end position="263"/>
    </location>
</feature>
<dbReference type="GO" id="GO:0006367">
    <property type="term" value="P:transcription initiation at RNA polymerase II promoter"/>
    <property type="evidence" value="ECO:0007669"/>
    <property type="project" value="InterPro"/>
</dbReference>
<dbReference type="GO" id="GO:0003743">
    <property type="term" value="F:translation initiation factor activity"/>
    <property type="evidence" value="ECO:0007669"/>
    <property type="project" value="UniProtKB-KW"/>
</dbReference>
<dbReference type="SUPFAM" id="SSF50916">
    <property type="entry name" value="Rap30/74 interaction domains"/>
    <property type="match status" value="1"/>
</dbReference>
<evidence type="ECO:0000313" key="14">
    <source>
        <dbReference type="Proteomes" id="UP000193944"/>
    </source>
</evidence>
<proteinExistence type="inferred from homology"/>
<accession>A0A1Y1XG94</accession>
<evidence type="ECO:0000256" key="2">
    <source>
        <dbReference type="ARBA" id="ARBA00009543"/>
    </source>
</evidence>
<comment type="similarity">
    <text evidence="2">Belongs to the TFIIF beta subunit family.</text>
</comment>
<keyword evidence="6" id="KW-0804">Transcription</keyword>
<dbReference type="STRING" id="1754192.A0A1Y1XG94"/>
<feature type="region of interest" description="Disordered" evidence="10">
    <location>
        <begin position="267"/>
        <end position="288"/>
    </location>
</feature>
<sequence>MDDFSPSSKIKSDSLLINDNFEDEQGYLNMDNSERKVWLVKVPKFLFDKWNNVKEEGIDYGKLKIKNVPNSKSAIDVTLELNDRFSQDIPKNYKLQFTNYSPKKGVIPTNEYIFTDNGKGAGVSVEGIVHNEATISPIVDEHYKNIMQSRTLDASTPKRQTIILTKEEEREARRIPTKNDGDSFAMQPVPKKIVKEKRQRLPHDDVIALLFQAYAEHQYWNFKGLAEYTHQPQTYLKEILGEIAQLVKRGSYSGTYELKEEYKNNIGELAKSSNYPDEMDSKGKKDMK</sequence>
<dbReference type="EMBL" id="MCFG01000046">
    <property type="protein sequence ID" value="ORX84747.1"/>
    <property type="molecule type" value="Genomic_DNA"/>
</dbReference>
<gene>
    <name evidence="13" type="ORF">BCR32DRAFT_200637</name>
</gene>
<reference evidence="13 14" key="1">
    <citation type="submission" date="2016-08" db="EMBL/GenBank/DDBJ databases">
        <title>A Parts List for Fungal Cellulosomes Revealed by Comparative Genomics.</title>
        <authorList>
            <consortium name="DOE Joint Genome Institute"/>
            <person name="Haitjema C.H."/>
            <person name="Gilmore S.P."/>
            <person name="Henske J.K."/>
            <person name="Solomon K.V."/>
            <person name="De Groot R."/>
            <person name="Kuo A."/>
            <person name="Mondo S.J."/>
            <person name="Salamov A.A."/>
            <person name="Labutti K."/>
            <person name="Zhao Z."/>
            <person name="Chiniquy J."/>
            <person name="Barry K."/>
            <person name="Brewer H.M."/>
            <person name="Purvine S.O."/>
            <person name="Wright A.T."/>
            <person name="Boxma B."/>
            <person name="Van Alen T."/>
            <person name="Hackstein J.H."/>
            <person name="Baker S.E."/>
            <person name="Grigoriev I.V."/>
            <person name="O'Malley M.A."/>
        </authorList>
    </citation>
    <scope>NUCLEOTIDE SEQUENCE [LARGE SCALE GENOMIC DNA]</scope>
    <source>
        <strain evidence="13 14">S4</strain>
    </source>
</reference>
<evidence type="ECO:0000256" key="6">
    <source>
        <dbReference type="ARBA" id="ARBA00023163"/>
    </source>
</evidence>
<dbReference type="InterPro" id="IPR040504">
    <property type="entry name" value="TFIIF_beta_N"/>
</dbReference>
<evidence type="ECO:0000256" key="10">
    <source>
        <dbReference type="SAM" id="MobiDB-lite"/>
    </source>
</evidence>
<dbReference type="OrthoDB" id="26094at2759"/>
<dbReference type="Pfam" id="PF02270">
    <property type="entry name" value="TFIIF_beta"/>
    <property type="match status" value="1"/>
</dbReference>
<dbReference type="GO" id="GO:0005674">
    <property type="term" value="C:transcription factor TFIIF complex"/>
    <property type="evidence" value="ECO:0007669"/>
    <property type="project" value="InterPro"/>
</dbReference>
<feature type="domain" description="TFIIF beta subunit N-terminal" evidence="12">
    <location>
        <begin position="35"/>
        <end position="123"/>
    </location>
</feature>
<evidence type="ECO:0000259" key="11">
    <source>
        <dbReference type="Pfam" id="PF02270"/>
    </source>
</evidence>
<evidence type="ECO:0000256" key="3">
    <source>
        <dbReference type="ARBA" id="ARBA00021453"/>
    </source>
</evidence>